<dbReference type="AlphaFoldDB" id="A0A6A5Z6N9"/>
<keyword evidence="2" id="KW-1185">Reference proteome</keyword>
<dbReference type="Proteomes" id="UP000799770">
    <property type="component" value="Unassembled WGS sequence"/>
</dbReference>
<evidence type="ECO:0000313" key="2">
    <source>
        <dbReference type="Proteomes" id="UP000799770"/>
    </source>
</evidence>
<dbReference type="EMBL" id="ML977326">
    <property type="protein sequence ID" value="KAF2114021.1"/>
    <property type="molecule type" value="Genomic_DNA"/>
</dbReference>
<accession>A0A6A5Z6N9</accession>
<reference evidence="1" key="1">
    <citation type="journal article" date="2020" name="Stud. Mycol.">
        <title>101 Dothideomycetes genomes: a test case for predicting lifestyles and emergence of pathogens.</title>
        <authorList>
            <person name="Haridas S."/>
            <person name="Albert R."/>
            <person name="Binder M."/>
            <person name="Bloem J."/>
            <person name="Labutti K."/>
            <person name="Salamov A."/>
            <person name="Andreopoulos B."/>
            <person name="Baker S."/>
            <person name="Barry K."/>
            <person name="Bills G."/>
            <person name="Bluhm B."/>
            <person name="Cannon C."/>
            <person name="Castanera R."/>
            <person name="Culley D."/>
            <person name="Daum C."/>
            <person name="Ezra D."/>
            <person name="Gonzalez J."/>
            <person name="Henrissat B."/>
            <person name="Kuo A."/>
            <person name="Liang C."/>
            <person name="Lipzen A."/>
            <person name="Lutzoni F."/>
            <person name="Magnuson J."/>
            <person name="Mondo S."/>
            <person name="Nolan M."/>
            <person name="Ohm R."/>
            <person name="Pangilinan J."/>
            <person name="Park H.-J."/>
            <person name="Ramirez L."/>
            <person name="Alfaro M."/>
            <person name="Sun H."/>
            <person name="Tritt A."/>
            <person name="Yoshinaga Y."/>
            <person name="Zwiers L.-H."/>
            <person name="Turgeon B."/>
            <person name="Goodwin S."/>
            <person name="Spatafora J."/>
            <person name="Crous P."/>
            <person name="Grigoriev I."/>
        </authorList>
    </citation>
    <scope>NUCLEOTIDE SEQUENCE</scope>
    <source>
        <strain evidence="1">CBS 627.86</strain>
    </source>
</reference>
<organism evidence="1 2">
    <name type="scientific">Lophiotrema nucula</name>
    <dbReference type="NCBI Taxonomy" id="690887"/>
    <lineage>
        <taxon>Eukaryota</taxon>
        <taxon>Fungi</taxon>
        <taxon>Dikarya</taxon>
        <taxon>Ascomycota</taxon>
        <taxon>Pezizomycotina</taxon>
        <taxon>Dothideomycetes</taxon>
        <taxon>Pleosporomycetidae</taxon>
        <taxon>Pleosporales</taxon>
        <taxon>Lophiotremataceae</taxon>
        <taxon>Lophiotrema</taxon>
    </lineage>
</organism>
<evidence type="ECO:0000313" key="1">
    <source>
        <dbReference type="EMBL" id="KAF2114021.1"/>
    </source>
</evidence>
<name>A0A6A5Z6N9_9PLEO</name>
<sequence>MSLPEIFSLTDCSDFDTVGSFPSAESLVISARGLMKEEMLGFVQSDHRQLTYTLLHDYSWSDTEGASRDGNDRCNSVGRSNPRLQALIFSKWPFLSFQPISSAPTTSTQLAGKYCGGWLTSADTGVYEERNYVLFLPCLREQVLLMVRQLLPEGSCYNVLYSGTPFVHAVLGKRDT</sequence>
<protein>
    <submittedName>
        <fullName evidence="1">Uncharacterized protein</fullName>
    </submittedName>
</protein>
<gene>
    <name evidence="1" type="ORF">BDV96DRAFT_106776</name>
</gene>
<proteinExistence type="predicted"/>